<sequence length="119" mass="13812">MPLLRETLCHLREREIKPQYGVFTSSKKCQSWLAELNTSFTPSQFLCVPLALYRLFKGVRLVLRTILVDGSMNTINSMFLLSLRTCLKVWRQILTSMSDTTDLPYRKRVVDQLSGGRFH</sequence>
<evidence type="ECO:0000313" key="1">
    <source>
        <dbReference type="EMBL" id="CEG44192.1"/>
    </source>
</evidence>
<evidence type="ECO:0000313" key="2">
    <source>
        <dbReference type="Proteomes" id="UP000054928"/>
    </source>
</evidence>
<organism evidence="1 2">
    <name type="scientific">Plasmopara halstedii</name>
    <name type="common">Downy mildew of sunflower</name>
    <dbReference type="NCBI Taxonomy" id="4781"/>
    <lineage>
        <taxon>Eukaryota</taxon>
        <taxon>Sar</taxon>
        <taxon>Stramenopiles</taxon>
        <taxon>Oomycota</taxon>
        <taxon>Peronosporomycetes</taxon>
        <taxon>Peronosporales</taxon>
        <taxon>Peronosporaceae</taxon>
        <taxon>Plasmopara</taxon>
    </lineage>
</organism>
<dbReference type="GeneID" id="36409505"/>
<reference evidence="2" key="1">
    <citation type="submission" date="2014-09" db="EMBL/GenBank/DDBJ databases">
        <authorList>
            <person name="Sharma Rahul"/>
            <person name="Thines Marco"/>
        </authorList>
    </citation>
    <scope>NUCLEOTIDE SEQUENCE [LARGE SCALE GENOMIC DNA]</scope>
</reference>
<accession>A0A0P1ARX1</accession>
<dbReference type="EMBL" id="CCYD01000810">
    <property type="protein sequence ID" value="CEG44192.1"/>
    <property type="molecule type" value="Genomic_DNA"/>
</dbReference>
<name>A0A0P1ARX1_PLAHL</name>
<keyword evidence="2" id="KW-1185">Reference proteome</keyword>
<proteinExistence type="predicted"/>
<protein>
    <submittedName>
        <fullName evidence="1">Uncharacterized protein</fullName>
    </submittedName>
</protein>
<dbReference type="Proteomes" id="UP000054928">
    <property type="component" value="Unassembled WGS sequence"/>
</dbReference>
<dbReference type="RefSeq" id="XP_024580561.1">
    <property type="nucleotide sequence ID" value="XM_024730267.1"/>
</dbReference>
<dbReference type="AlphaFoldDB" id="A0A0P1ARX1"/>